<evidence type="ECO:0000313" key="2">
    <source>
        <dbReference type="Proteomes" id="UP001434883"/>
    </source>
</evidence>
<dbReference type="EMBL" id="JAHRIN010000133">
    <property type="protein sequence ID" value="MEQ2190644.1"/>
    <property type="molecule type" value="Genomic_DNA"/>
</dbReference>
<comment type="caution">
    <text evidence="1">The sequence shown here is derived from an EMBL/GenBank/DDBJ whole genome shotgun (WGS) entry which is preliminary data.</text>
</comment>
<keyword evidence="2" id="KW-1185">Reference proteome</keyword>
<accession>A0ABV0Q4G9</accession>
<protein>
    <submittedName>
        <fullName evidence="1">Uncharacterized protein</fullName>
    </submittedName>
</protein>
<organism evidence="1 2">
    <name type="scientific">Xenoophorus captivus</name>
    <dbReference type="NCBI Taxonomy" id="1517983"/>
    <lineage>
        <taxon>Eukaryota</taxon>
        <taxon>Metazoa</taxon>
        <taxon>Chordata</taxon>
        <taxon>Craniata</taxon>
        <taxon>Vertebrata</taxon>
        <taxon>Euteleostomi</taxon>
        <taxon>Actinopterygii</taxon>
        <taxon>Neopterygii</taxon>
        <taxon>Teleostei</taxon>
        <taxon>Neoteleostei</taxon>
        <taxon>Acanthomorphata</taxon>
        <taxon>Ovalentaria</taxon>
        <taxon>Atherinomorphae</taxon>
        <taxon>Cyprinodontiformes</taxon>
        <taxon>Goodeidae</taxon>
        <taxon>Xenoophorus</taxon>
    </lineage>
</organism>
<sequence length="108" mass="12030">AGREKVRFPACDSSRLWTVNTQALRGERNISSPAAGHELINTVVQVGAFKENNHNKRKDWDLLTRDDEAPLACTFTGRSGISLGVKALSRHSPFRFKPRCPGVVLRML</sequence>
<evidence type="ECO:0000313" key="1">
    <source>
        <dbReference type="EMBL" id="MEQ2190644.1"/>
    </source>
</evidence>
<name>A0ABV0Q4G9_9TELE</name>
<proteinExistence type="predicted"/>
<dbReference type="Proteomes" id="UP001434883">
    <property type="component" value="Unassembled WGS sequence"/>
</dbReference>
<feature type="non-terminal residue" evidence="1">
    <location>
        <position position="1"/>
    </location>
</feature>
<reference evidence="1 2" key="1">
    <citation type="submission" date="2021-06" db="EMBL/GenBank/DDBJ databases">
        <authorList>
            <person name="Palmer J.M."/>
        </authorList>
    </citation>
    <scope>NUCLEOTIDE SEQUENCE [LARGE SCALE GENOMIC DNA]</scope>
    <source>
        <strain evidence="1 2">XC_2019</strain>
        <tissue evidence="1">Muscle</tissue>
    </source>
</reference>
<gene>
    <name evidence="1" type="ORF">XENOCAPTIV_003413</name>
</gene>